<dbReference type="SUPFAM" id="SSF52540">
    <property type="entry name" value="P-loop containing nucleoside triphosphate hydrolases"/>
    <property type="match status" value="1"/>
</dbReference>
<reference evidence="6 7" key="1">
    <citation type="submission" date="2021-01" db="EMBL/GenBank/DDBJ databases">
        <title>Whole genome shotgun sequence of Plantactinospora endophytica NBRC 110450.</title>
        <authorList>
            <person name="Komaki H."/>
            <person name="Tamura T."/>
        </authorList>
    </citation>
    <scope>NUCLEOTIDE SEQUENCE [LARGE SCALE GENOMIC DNA]</scope>
    <source>
        <strain evidence="6 7">NBRC 110450</strain>
    </source>
</reference>
<dbReference type="PANTHER" id="PTHR23073">
    <property type="entry name" value="26S PROTEASOME REGULATORY SUBUNIT"/>
    <property type="match status" value="1"/>
</dbReference>
<dbReference type="InterPro" id="IPR054472">
    <property type="entry name" value="WHD"/>
</dbReference>
<keyword evidence="2" id="KW-0547">Nucleotide-binding</keyword>
<protein>
    <submittedName>
        <fullName evidence="6">ATPase</fullName>
    </submittedName>
</protein>
<name>A0ABQ4E7E9_9ACTN</name>
<proteinExistence type="inferred from homology"/>
<evidence type="ECO:0000313" key="6">
    <source>
        <dbReference type="EMBL" id="GIG90628.1"/>
    </source>
</evidence>
<feature type="domain" description="AAA+ ATPase" evidence="5">
    <location>
        <begin position="490"/>
        <end position="622"/>
    </location>
</feature>
<evidence type="ECO:0000256" key="1">
    <source>
        <dbReference type="ARBA" id="ARBA00006914"/>
    </source>
</evidence>
<comment type="caution">
    <text evidence="6">The sequence shown here is derived from an EMBL/GenBank/DDBJ whole genome shotgun (WGS) entry which is preliminary data.</text>
</comment>
<accession>A0ABQ4E7E9</accession>
<gene>
    <name evidence="6" type="ORF">Pen02_55640</name>
</gene>
<sequence>MSGADGIGYLWERLGLVGIRVARLVAERRRDDPRPDDPFRGLYLAADDADRLVAPSPVPEPVDPAEQRARAAAEERADRAAEAGTEPRLRQLAHVFGLTALDVEVLLVALLPDVESRYERLYGYLNDDVSRRRATVGLALELCGATPGDAIGRSRFTGSAPLVAGGLLMVEQPDQPYLSRSLRVPDRVAAHLLGTDTPDPRLVGAAWATEDHLAAEPPGEVSDGSERTRIAERLGDALRSGVSLGYLRERPGGAADDLAVAALVRAGRAVLRLDLDALAADPAPAELLAAAVREARLRAAGLVAGPVQALDPVGRPEQARLLRRLADQPVPVLLTGSDEWDPHWTRRAPLLVTAPPLDEQGRARLWRAAGGTRDADRPAGWADGVDPARELAPYLLGSDQIRRAAQAADQLALLAGADQVGADHLHAGVRGQNAGGLARLARRIEPGVGWTDLVLPGPVHDQLRELALRVRYRDRVLGRWRMRPGGGRGRGVLALFAGDSGTGKTMSAEVVAADLGLDLYVVDLSTVVDKYVGQTEKNLERIFTEAAGVNGLLLFDEADAIFGKRSEVKDAHDRYANLESAYLLQRMESFDGVAVLTTNLRANLDEAFTRRLDLIVDFALPDVAQRRALWDRCLGTELPRDDDLDLDFCARNFELSGGSIRACVVTAAYLAAEAGRPVRMADLIGAVQREYRKLGRLLLESEFGEHRPRGEPARVDRPREDSHARTRSTGP</sequence>
<dbReference type="SMART" id="SM00382">
    <property type="entry name" value="AAA"/>
    <property type="match status" value="1"/>
</dbReference>
<dbReference type="EMBL" id="BONW01000028">
    <property type="protein sequence ID" value="GIG90628.1"/>
    <property type="molecule type" value="Genomic_DNA"/>
</dbReference>
<dbReference type="Proteomes" id="UP000646749">
    <property type="component" value="Unassembled WGS sequence"/>
</dbReference>
<feature type="region of interest" description="Disordered" evidence="4">
    <location>
        <begin position="705"/>
        <end position="731"/>
    </location>
</feature>
<evidence type="ECO:0000313" key="7">
    <source>
        <dbReference type="Proteomes" id="UP000646749"/>
    </source>
</evidence>
<comment type="similarity">
    <text evidence="1">Belongs to the AAA ATPase family.</text>
</comment>
<dbReference type="CDD" id="cd19481">
    <property type="entry name" value="RecA-like_protease"/>
    <property type="match status" value="1"/>
</dbReference>
<feature type="compositionally biased region" description="Basic and acidic residues" evidence="4">
    <location>
        <begin position="705"/>
        <end position="724"/>
    </location>
</feature>
<keyword evidence="3" id="KW-0067">ATP-binding</keyword>
<keyword evidence="7" id="KW-1185">Reference proteome</keyword>
<dbReference type="InterPro" id="IPR003593">
    <property type="entry name" value="AAA+_ATPase"/>
</dbReference>
<dbReference type="Pfam" id="PF22977">
    <property type="entry name" value="WHD"/>
    <property type="match status" value="1"/>
</dbReference>
<dbReference type="InterPro" id="IPR050221">
    <property type="entry name" value="26S_Proteasome_ATPase"/>
</dbReference>
<dbReference type="Pfam" id="PF00004">
    <property type="entry name" value="AAA"/>
    <property type="match status" value="1"/>
</dbReference>
<dbReference type="InterPro" id="IPR027417">
    <property type="entry name" value="P-loop_NTPase"/>
</dbReference>
<dbReference type="InterPro" id="IPR003959">
    <property type="entry name" value="ATPase_AAA_core"/>
</dbReference>
<organism evidence="6 7">
    <name type="scientific">Plantactinospora endophytica</name>
    <dbReference type="NCBI Taxonomy" id="673535"/>
    <lineage>
        <taxon>Bacteria</taxon>
        <taxon>Bacillati</taxon>
        <taxon>Actinomycetota</taxon>
        <taxon>Actinomycetes</taxon>
        <taxon>Micromonosporales</taxon>
        <taxon>Micromonosporaceae</taxon>
        <taxon>Plantactinospora</taxon>
    </lineage>
</organism>
<dbReference type="RefSeq" id="WP_239141369.1">
    <property type="nucleotide sequence ID" value="NZ_BONW01000028.1"/>
</dbReference>
<evidence type="ECO:0000259" key="5">
    <source>
        <dbReference type="SMART" id="SM00382"/>
    </source>
</evidence>
<evidence type="ECO:0000256" key="3">
    <source>
        <dbReference type="ARBA" id="ARBA00022840"/>
    </source>
</evidence>
<evidence type="ECO:0000256" key="4">
    <source>
        <dbReference type="SAM" id="MobiDB-lite"/>
    </source>
</evidence>
<evidence type="ECO:0000256" key="2">
    <source>
        <dbReference type="ARBA" id="ARBA00022741"/>
    </source>
</evidence>
<dbReference type="Gene3D" id="3.40.50.300">
    <property type="entry name" value="P-loop containing nucleotide triphosphate hydrolases"/>
    <property type="match status" value="1"/>
</dbReference>